<organism evidence="3 4">
    <name type="scientific">Paraburkholderia monticola</name>
    <dbReference type="NCBI Taxonomy" id="1399968"/>
    <lineage>
        <taxon>Bacteria</taxon>
        <taxon>Pseudomonadati</taxon>
        <taxon>Pseudomonadota</taxon>
        <taxon>Betaproteobacteria</taxon>
        <taxon>Burkholderiales</taxon>
        <taxon>Burkholderiaceae</taxon>
        <taxon>Paraburkholderia</taxon>
    </lineage>
</organism>
<gene>
    <name evidence="3" type="ORF">CI15_34400</name>
</gene>
<dbReference type="OrthoDB" id="273614at2"/>
<evidence type="ECO:0000256" key="1">
    <source>
        <dbReference type="ARBA" id="ARBA00022679"/>
    </source>
</evidence>
<evidence type="ECO:0000313" key="4">
    <source>
        <dbReference type="Proteomes" id="UP000075613"/>
    </source>
</evidence>
<protein>
    <submittedName>
        <fullName evidence="3">Acetyltransferase</fullName>
    </submittedName>
</protein>
<dbReference type="PANTHER" id="PTHR13947">
    <property type="entry name" value="GNAT FAMILY N-ACETYLTRANSFERASE"/>
    <property type="match status" value="1"/>
</dbReference>
<evidence type="ECO:0000313" key="3">
    <source>
        <dbReference type="EMBL" id="KXU82605.1"/>
    </source>
</evidence>
<dbReference type="AlphaFoldDB" id="A0A149PC39"/>
<dbReference type="Pfam" id="PF00583">
    <property type="entry name" value="Acetyltransf_1"/>
    <property type="match status" value="1"/>
</dbReference>
<dbReference type="PANTHER" id="PTHR13947:SF37">
    <property type="entry name" value="LD18367P"/>
    <property type="match status" value="1"/>
</dbReference>
<proteinExistence type="predicted"/>
<dbReference type="PROSITE" id="PS51186">
    <property type="entry name" value="GNAT"/>
    <property type="match status" value="1"/>
</dbReference>
<accession>A0A149PC39</accession>
<dbReference type="Proteomes" id="UP000075613">
    <property type="component" value="Unassembled WGS sequence"/>
</dbReference>
<dbReference type="CDD" id="cd04301">
    <property type="entry name" value="NAT_SF"/>
    <property type="match status" value="1"/>
</dbReference>
<feature type="domain" description="N-acetyltransferase" evidence="2">
    <location>
        <begin position="5"/>
        <end position="173"/>
    </location>
</feature>
<dbReference type="InterPro" id="IPR050769">
    <property type="entry name" value="NAT_camello-type"/>
</dbReference>
<evidence type="ECO:0000259" key="2">
    <source>
        <dbReference type="PROSITE" id="PS51186"/>
    </source>
</evidence>
<dbReference type="InterPro" id="IPR000182">
    <property type="entry name" value="GNAT_dom"/>
</dbReference>
<dbReference type="SUPFAM" id="SSF55729">
    <property type="entry name" value="Acyl-CoA N-acyltransferases (Nat)"/>
    <property type="match status" value="1"/>
</dbReference>
<sequence>MNSKLSIRDGNADELARLGQLLVKVYAALPGFPKPDEQPGYYDMLAHIARFNEKPGARVLVALSESNELVGGVVYFSDMAQYGSGGTATAVKKASGIRLLGVDPDYRGKGAGKALTLACIELARQSGHAEVVLHTTKAMQSAWAMYERLGFVRSEDLDFSQQELAVYGFRLLLGDNPAR</sequence>
<dbReference type="STRING" id="1399968.CI15_34400"/>
<dbReference type="Gene3D" id="3.40.630.30">
    <property type="match status" value="1"/>
</dbReference>
<name>A0A149PC39_9BURK</name>
<reference evidence="3 4" key="1">
    <citation type="journal article" date="2015" name="Int. J. Syst. Evol. Microbiol.">
        <title>Burkholderia monticola sp. nov., isolated from mountain soil.</title>
        <authorList>
            <person name="Baek I."/>
            <person name="Seo B."/>
            <person name="Lee I."/>
            <person name="Yi H."/>
            <person name="Chun J."/>
        </authorList>
    </citation>
    <scope>NUCLEOTIDE SEQUENCE [LARGE SCALE GENOMIC DNA]</scope>
    <source>
        <strain evidence="3 4">JC2948</strain>
    </source>
</reference>
<comment type="caution">
    <text evidence="3">The sequence shown here is derived from an EMBL/GenBank/DDBJ whole genome shotgun (WGS) entry which is preliminary data.</text>
</comment>
<dbReference type="RefSeq" id="WP_062138014.1">
    <property type="nucleotide sequence ID" value="NZ_LRBG01000039.1"/>
</dbReference>
<dbReference type="InterPro" id="IPR016181">
    <property type="entry name" value="Acyl_CoA_acyltransferase"/>
</dbReference>
<keyword evidence="4" id="KW-1185">Reference proteome</keyword>
<keyword evidence="1 3" id="KW-0808">Transferase</keyword>
<dbReference type="GO" id="GO:0008080">
    <property type="term" value="F:N-acetyltransferase activity"/>
    <property type="evidence" value="ECO:0007669"/>
    <property type="project" value="InterPro"/>
</dbReference>
<dbReference type="EMBL" id="LRBG01000039">
    <property type="protein sequence ID" value="KXU82605.1"/>
    <property type="molecule type" value="Genomic_DNA"/>
</dbReference>